<evidence type="ECO:0000256" key="4">
    <source>
        <dbReference type="ARBA" id="ARBA00022547"/>
    </source>
</evidence>
<protein>
    <submittedName>
        <fullName evidence="10">Mitochondrial F1F0-ATP synthase, subunit g/ATP20</fullName>
    </submittedName>
</protein>
<name>A0A0F7SHX1_PHARH</name>
<evidence type="ECO:0000256" key="1">
    <source>
        <dbReference type="ARBA" id="ARBA00004325"/>
    </source>
</evidence>
<keyword evidence="3" id="KW-0813">Transport</keyword>
<keyword evidence="4" id="KW-0138">CF(0)</keyword>
<evidence type="ECO:0000256" key="3">
    <source>
        <dbReference type="ARBA" id="ARBA00022448"/>
    </source>
</evidence>
<keyword evidence="8" id="KW-0472">Membrane</keyword>
<dbReference type="GO" id="GO:0045259">
    <property type="term" value="C:proton-transporting ATP synthase complex"/>
    <property type="evidence" value="ECO:0007669"/>
    <property type="project" value="UniProtKB-KW"/>
</dbReference>
<dbReference type="GO" id="GO:0015986">
    <property type="term" value="P:proton motive force-driven ATP synthesis"/>
    <property type="evidence" value="ECO:0007669"/>
    <property type="project" value="InterPro"/>
</dbReference>
<dbReference type="AlphaFoldDB" id="A0A0F7SHX1"/>
<evidence type="ECO:0000256" key="7">
    <source>
        <dbReference type="ARBA" id="ARBA00023128"/>
    </source>
</evidence>
<comment type="subcellular location">
    <subcellularLocation>
        <location evidence="1">Mitochondrion membrane</location>
    </subcellularLocation>
</comment>
<evidence type="ECO:0000256" key="2">
    <source>
        <dbReference type="ARBA" id="ARBA00005699"/>
    </source>
</evidence>
<evidence type="ECO:0000256" key="8">
    <source>
        <dbReference type="ARBA" id="ARBA00023136"/>
    </source>
</evidence>
<dbReference type="EMBL" id="LN483144">
    <property type="protein sequence ID" value="CDZ96617.1"/>
    <property type="molecule type" value="Genomic_DNA"/>
</dbReference>
<organism evidence="10">
    <name type="scientific">Phaffia rhodozyma</name>
    <name type="common">Yeast</name>
    <name type="synonym">Xanthophyllomyces dendrorhous</name>
    <dbReference type="NCBI Taxonomy" id="264483"/>
    <lineage>
        <taxon>Eukaryota</taxon>
        <taxon>Fungi</taxon>
        <taxon>Dikarya</taxon>
        <taxon>Basidiomycota</taxon>
        <taxon>Agaricomycotina</taxon>
        <taxon>Tremellomycetes</taxon>
        <taxon>Cystofilobasidiales</taxon>
        <taxon>Mrakiaceae</taxon>
        <taxon>Phaffia</taxon>
    </lineage>
</organism>
<dbReference type="InterPro" id="IPR006808">
    <property type="entry name" value="ATP_synth_F0_gsu_mt"/>
</dbReference>
<dbReference type="Pfam" id="PF04718">
    <property type="entry name" value="ATP-synt_G"/>
    <property type="match status" value="1"/>
</dbReference>
<keyword evidence="6" id="KW-0406">Ion transport</keyword>
<evidence type="ECO:0000256" key="9">
    <source>
        <dbReference type="ARBA" id="ARBA00023310"/>
    </source>
</evidence>
<comment type="similarity">
    <text evidence="2">Belongs to the ATPase g subunit family.</text>
</comment>
<evidence type="ECO:0000256" key="6">
    <source>
        <dbReference type="ARBA" id="ARBA00023065"/>
    </source>
</evidence>
<evidence type="ECO:0000256" key="5">
    <source>
        <dbReference type="ARBA" id="ARBA00022781"/>
    </source>
</evidence>
<keyword evidence="7" id="KW-0496">Mitochondrion</keyword>
<keyword evidence="5" id="KW-0375">Hydrogen ion transport</keyword>
<sequence length="156" mass="16795">MPSPLIRSHVFQTALRRSFASSPPPANVVDKAAKSAQSAMDSVVKVAGPTGTKIINKIAPYQSKLIYNIRVAGELAKQVYIGQKLAPPTSVGEVTSAWANAVGKATDKNYWFGISKNGQWTTLGLYGLQAYGLFSIGEMIGRRSIVGYNLDTHSEH</sequence>
<dbReference type="GO" id="GO:0031966">
    <property type="term" value="C:mitochondrial membrane"/>
    <property type="evidence" value="ECO:0007669"/>
    <property type="project" value="UniProtKB-SubCell"/>
</dbReference>
<reference evidence="10" key="1">
    <citation type="submission" date="2014-08" db="EMBL/GenBank/DDBJ databases">
        <authorList>
            <person name="Sharma Rahul"/>
            <person name="Thines Marco"/>
        </authorList>
    </citation>
    <scope>NUCLEOTIDE SEQUENCE</scope>
</reference>
<keyword evidence="9" id="KW-0066">ATP synthesis</keyword>
<dbReference type="GO" id="GO:0015078">
    <property type="term" value="F:proton transmembrane transporter activity"/>
    <property type="evidence" value="ECO:0007669"/>
    <property type="project" value="InterPro"/>
</dbReference>
<proteinExistence type="inferred from homology"/>
<accession>A0A0F7SHX1</accession>
<evidence type="ECO:0000313" key="10">
    <source>
        <dbReference type="EMBL" id="CDZ96617.1"/>
    </source>
</evidence>